<sequence>MSKLGAQIFDLNLSFFLNIGLIPPYISSKKRIDSKKPSIDSTETLDEKKRGLRKKVCVDIEVIFFSNNPTGGGTCLPPTIPSKTLGMTTRLATTLGMNGNSFGGGIGSNPSRSSSNLNVTTGVAPTPSLGMNLNSSEPLQRSSTCDDTSHNFVEAPRGSTNSHASDARNSAPKKTRGFSRAIKTSTIMLTSGKRIEIHLDEDLGVPMGQVRNISSLLSHECGYQVRTHAPLLQAHWDDIDEDTKQKLIDGVTTNFDIDTKEPKWYKYICDNMRNRYNDYKHKLAKYYKSCESDEVARENPPIKLLRERDLSEWEWLCDHFMSEKYQKRSETNSINRSKKRWEHCGGSRPFSLYYHDHIEGGSQFPDIDTWGTTHMSKKKKNWVNDAAKDAHDEMIKKKNEYLENITDEGTSMDEIVVAPNVGTEIMEDVIGRGCGRTIRGAGKGRVRETSSSSSSNTSSIALTKEVQELQAQLQMERKARMKVVAEHEEQKAQWGFVMQQLQVLVPGFSIPEPAPLSHEDFEDGDESDHSQSFT</sequence>
<dbReference type="InterPro" id="IPR004252">
    <property type="entry name" value="Probable_transposase_24"/>
</dbReference>
<feature type="compositionally biased region" description="Polar residues" evidence="1">
    <location>
        <begin position="112"/>
        <end position="146"/>
    </location>
</feature>
<reference evidence="2" key="1">
    <citation type="journal article" date="2023" name="GigaByte">
        <title>Genome assembly of the bearded iris, Iris pallida Lam.</title>
        <authorList>
            <person name="Bruccoleri R.E."/>
            <person name="Oakeley E.J."/>
            <person name="Faust A.M.E."/>
            <person name="Altorfer M."/>
            <person name="Dessus-Babus S."/>
            <person name="Burckhardt D."/>
            <person name="Oertli M."/>
            <person name="Naumann U."/>
            <person name="Petersen F."/>
            <person name="Wong J."/>
        </authorList>
    </citation>
    <scope>NUCLEOTIDE SEQUENCE</scope>
    <source>
        <strain evidence="2">GSM-AAB239-AS_SAM_17_03QT</strain>
    </source>
</reference>
<dbReference type="PANTHER" id="PTHR33499">
    <property type="entry name" value="OS12G0282400 PROTEIN-RELATED"/>
    <property type="match status" value="1"/>
</dbReference>
<evidence type="ECO:0000313" key="3">
    <source>
        <dbReference type="Proteomes" id="UP001140949"/>
    </source>
</evidence>
<dbReference type="AlphaFoldDB" id="A0AAX6GNG9"/>
<evidence type="ECO:0008006" key="4">
    <source>
        <dbReference type="Google" id="ProtNLM"/>
    </source>
</evidence>
<gene>
    <name evidence="2" type="ORF">M6B38_355980</name>
</gene>
<evidence type="ECO:0000256" key="1">
    <source>
        <dbReference type="SAM" id="MobiDB-lite"/>
    </source>
</evidence>
<evidence type="ECO:0000313" key="2">
    <source>
        <dbReference type="EMBL" id="KAJ6829857.1"/>
    </source>
</evidence>
<comment type="caution">
    <text evidence="2">The sequence shown here is derived from an EMBL/GenBank/DDBJ whole genome shotgun (WGS) entry which is preliminary data.</text>
</comment>
<keyword evidence="3" id="KW-1185">Reference proteome</keyword>
<protein>
    <recommendedName>
        <fullName evidence="4">Transposase, Ptta/En/Spm, plant</fullName>
    </recommendedName>
</protein>
<name>A0AAX6GNG9_IRIPA</name>
<dbReference type="Pfam" id="PF03004">
    <property type="entry name" value="Transposase_24"/>
    <property type="match status" value="1"/>
</dbReference>
<feature type="region of interest" description="Disordered" evidence="1">
    <location>
        <begin position="513"/>
        <end position="534"/>
    </location>
</feature>
<reference evidence="2" key="2">
    <citation type="submission" date="2023-04" db="EMBL/GenBank/DDBJ databases">
        <authorList>
            <person name="Bruccoleri R.E."/>
            <person name="Oakeley E.J."/>
            <person name="Faust A.-M."/>
            <person name="Dessus-Babus S."/>
            <person name="Altorfer M."/>
            <person name="Burckhardt D."/>
            <person name="Oertli M."/>
            <person name="Naumann U."/>
            <person name="Petersen F."/>
            <person name="Wong J."/>
        </authorList>
    </citation>
    <scope>NUCLEOTIDE SEQUENCE</scope>
    <source>
        <strain evidence="2">GSM-AAB239-AS_SAM_17_03QT</strain>
        <tissue evidence="2">Leaf</tissue>
    </source>
</reference>
<dbReference type="Proteomes" id="UP001140949">
    <property type="component" value="Unassembled WGS sequence"/>
</dbReference>
<dbReference type="EMBL" id="JANAVB010018196">
    <property type="protein sequence ID" value="KAJ6829857.1"/>
    <property type="molecule type" value="Genomic_DNA"/>
</dbReference>
<feature type="region of interest" description="Disordered" evidence="1">
    <location>
        <begin position="102"/>
        <end position="178"/>
    </location>
</feature>
<dbReference type="PANTHER" id="PTHR33499:SF11">
    <property type="entry name" value="NO APICAL MERISTEM-ASSOCIATED C-TERMINAL DOMAIN-CONTAINING PROTEIN"/>
    <property type="match status" value="1"/>
</dbReference>
<feature type="region of interest" description="Disordered" evidence="1">
    <location>
        <begin position="438"/>
        <end position="462"/>
    </location>
</feature>
<accession>A0AAX6GNG9</accession>
<organism evidence="2 3">
    <name type="scientific">Iris pallida</name>
    <name type="common">Sweet iris</name>
    <dbReference type="NCBI Taxonomy" id="29817"/>
    <lineage>
        <taxon>Eukaryota</taxon>
        <taxon>Viridiplantae</taxon>
        <taxon>Streptophyta</taxon>
        <taxon>Embryophyta</taxon>
        <taxon>Tracheophyta</taxon>
        <taxon>Spermatophyta</taxon>
        <taxon>Magnoliopsida</taxon>
        <taxon>Liliopsida</taxon>
        <taxon>Asparagales</taxon>
        <taxon>Iridaceae</taxon>
        <taxon>Iridoideae</taxon>
        <taxon>Irideae</taxon>
        <taxon>Iris</taxon>
    </lineage>
</organism>
<feature type="compositionally biased region" description="Polar residues" evidence="1">
    <location>
        <begin position="158"/>
        <end position="168"/>
    </location>
</feature>
<proteinExistence type="predicted"/>
<feature type="compositionally biased region" description="Low complexity" evidence="1">
    <location>
        <begin position="449"/>
        <end position="459"/>
    </location>
</feature>